<sequence>MSPNPFPADGKVMFRIRNAATRISKRIISRRTRIALAALDDRLLKDVGLSRGDLVGM</sequence>
<gene>
    <name evidence="2" type="ORF">GCM10007036_10980</name>
</gene>
<dbReference type="Proteomes" id="UP000603912">
    <property type="component" value="Unassembled WGS sequence"/>
</dbReference>
<dbReference type="EMBL" id="BMES01000001">
    <property type="protein sequence ID" value="GGH12818.1"/>
    <property type="molecule type" value="Genomic_DNA"/>
</dbReference>
<reference evidence="2" key="2">
    <citation type="submission" date="2020-09" db="EMBL/GenBank/DDBJ databases">
        <authorList>
            <person name="Sun Q."/>
            <person name="Zhou Y."/>
        </authorList>
    </citation>
    <scope>NUCLEOTIDE SEQUENCE</scope>
    <source>
        <strain evidence="2">CGMCC 1.12214</strain>
    </source>
</reference>
<reference evidence="2" key="1">
    <citation type="journal article" date="2014" name="Int. J. Syst. Evol. Microbiol.">
        <title>Complete genome sequence of Corynebacterium casei LMG S-19264T (=DSM 44701T), isolated from a smear-ripened cheese.</title>
        <authorList>
            <consortium name="US DOE Joint Genome Institute (JGI-PGF)"/>
            <person name="Walter F."/>
            <person name="Albersmeier A."/>
            <person name="Kalinowski J."/>
            <person name="Ruckert C."/>
        </authorList>
    </citation>
    <scope>NUCLEOTIDE SEQUENCE</scope>
    <source>
        <strain evidence="2">CGMCC 1.12214</strain>
    </source>
</reference>
<proteinExistence type="predicted"/>
<evidence type="ECO:0000259" key="1">
    <source>
        <dbReference type="Pfam" id="PF06568"/>
    </source>
</evidence>
<evidence type="ECO:0000313" key="3">
    <source>
        <dbReference type="Proteomes" id="UP000603912"/>
    </source>
</evidence>
<comment type="caution">
    <text evidence="2">The sequence shown here is derived from an EMBL/GenBank/DDBJ whole genome shotgun (WGS) entry which is preliminary data.</text>
</comment>
<dbReference type="InterPro" id="IPR009506">
    <property type="entry name" value="YjiS-like"/>
</dbReference>
<evidence type="ECO:0000313" key="2">
    <source>
        <dbReference type="EMBL" id="GGH12818.1"/>
    </source>
</evidence>
<dbReference type="RefSeq" id="WP_188516676.1">
    <property type="nucleotide sequence ID" value="NZ_BMES01000001.1"/>
</dbReference>
<feature type="domain" description="YjiS-like" evidence="1">
    <location>
        <begin position="21"/>
        <end position="54"/>
    </location>
</feature>
<dbReference type="AlphaFoldDB" id="A0A917MG48"/>
<name>A0A917MG48_9HYPH</name>
<keyword evidence="3" id="KW-1185">Reference proteome</keyword>
<protein>
    <recommendedName>
        <fullName evidence="1">YjiS-like domain-containing protein</fullName>
    </recommendedName>
</protein>
<organism evidence="2 3">
    <name type="scientific">Alsobacter metallidurans</name>
    <dbReference type="NCBI Taxonomy" id="340221"/>
    <lineage>
        <taxon>Bacteria</taxon>
        <taxon>Pseudomonadati</taxon>
        <taxon>Pseudomonadota</taxon>
        <taxon>Alphaproteobacteria</taxon>
        <taxon>Hyphomicrobiales</taxon>
        <taxon>Alsobacteraceae</taxon>
        <taxon>Alsobacter</taxon>
    </lineage>
</organism>
<accession>A0A917MG48</accession>
<dbReference type="Pfam" id="PF06568">
    <property type="entry name" value="YjiS-like"/>
    <property type="match status" value="1"/>
</dbReference>